<comment type="caution">
    <text evidence="1">The sequence shown here is derived from an EMBL/GenBank/DDBJ whole genome shotgun (WGS) entry which is preliminary data.</text>
</comment>
<dbReference type="OrthoDB" id="5880814at2"/>
<proteinExistence type="predicted"/>
<keyword evidence="2" id="KW-1185">Reference proteome</keyword>
<dbReference type="EMBL" id="PEIB01000033">
    <property type="protein sequence ID" value="RXJ71707.1"/>
    <property type="molecule type" value="Genomic_DNA"/>
</dbReference>
<protein>
    <submittedName>
        <fullName evidence="1">Uncharacterized protein</fullName>
    </submittedName>
</protein>
<dbReference type="RefSeq" id="WP_129123681.1">
    <property type="nucleotide sequence ID" value="NZ_PEIB01000033.1"/>
</dbReference>
<accession>A0A4Q0YLN1</accession>
<evidence type="ECO:0000313" key="1">
    <source>
        <dbReference type="EMBL" id="RXJ71707.1"/>
    </source>
</evidence>
<evidence type="ECO:0000313" key="2">
    <source>
        <dbReference type="Proteomes" id="UP000290287"/>
    </source>
</evidence>
<name>A0A4Q0YLN1_9GAMM</name>
<organism evidence="1 2">
    <name type="scientific">Veronia nyctiphanis</name>
    <dbReference type="NCBI Taxonomy" id="1278244"/>
    <lineage>
        <taxon>Bacteria</taxon>
        <taxon>Pseudomonadati</taxon>
        <taxon>Pseudomonadota</taxon>
        <taxon>Gammaproteobacteria</taxon>
        <taxon>Vibrionales</taxon>
        <taxon>Vibrionaceae</taxon>
        <taxon>Veronia</taxon>
    </lineage>
</organism>
<sequence length="133" mass="15783">MTLHIMNWLDQSIEDYKVQLQDTTVDFFHAENRLNKHGTGVETLMDYFETCMRLADLCKNNGDDTRYLEGLRKVYCRMMSELNNKQNPLSCRILSRKFAKETLNRTCDLYELYGIKERTKILCTDFAQRSSLY</sequence>
<gene>
    <name evidence="1" type="ORF">CS022_19855</name>
</gene>
<dbReference type="AlphaFoldDB" id="A0A4Q0YLN1"/>
<dbReference type="Proteomes" id="UP000290287">
    <property type="component" value="Unassembled WGS sequence"/>
</dbReference>
<reference evidence="1 2" key="1">
    <citation type="submission" date="2017-10" db="EMBL/GenBank/DDBJ databases">
        <title>Nyctiphanis sp. nov., isolated from the stomach of the euphausiid Nyctiphanes simplex (Hansen, 1911) in the Gulf of California.</title>
        <authorList>
            <person name="Gomez-Gil B."/>
            <person name="Aguilar-Mendez M."/>
            <person name="Lopez-Cortes A."/>
            <person name="Gomez-Gutierrez J."/>
            <person name="Roque A."/>
            <person name="Lang E."/>
            <person name="Gonzalez-Castillo A."/>
        </authorList>
    </citation>
    <scope>NUCLEOTIDE SEQUENCE [LARGE SCALE GENOMIC DNA]</scope>
    <source>
        <strain evidence="1 2">CAIM 600</strain>
    </source>
</reference>